<gene>
    <name evidence="4" type="ORF">QR721_01540</name>
</gene>
<evidence type="ECO:0000259" key="3">
    <source>
        <dbReference type="PROSITE" id="PS50893"/>
    </source>
</evidence>
<organism evidence="4 5">
    <name type="scientific">Aciduricibacillus chroicocephali</name>
    <dbReference type="NCBI Taxonomy" id="3054939"/>
    <lineage>
        <taxon>Bacteria</taxon>
        <taxon>Bacillati</taxon>
        <taxon>Bacillota</taxon>
        <taxon>Bacilli</taxon>
        <taxon>Bacillales</taxon>
        <taxon>Bacillaceae</taxon>
        <taxon>Aciduricibacillus</taxon>
    </lineage>
</organism>
<proteinExistence type="predicted"/>
<dbReference type="CDD" id="cd03230">
    <property type="entry name" value="ABC_DR_subfamily_A"/>
    <property type="match status" value="1"/>
</dbReference>
<accession>A0ABY9KZC6</accession>
<keyword evidence="1" id="KW-0547">Nucleotide-binding</keyword>
<dbReference type="InterPro" id="IPR027417">
    <property type="entry name" value="P-loop_NTPase"/>
</dbReference>
<dbReference type="PROSITE" id="PS50893">
    <property type="entry name" value="ABC_TRANSPORTER_2"/>
    <property type="match status" value="1"/>
</dbReference>
<dbReference type="PANTHER" id="PTHR43158">
    <property type="entry name" value="SKFA PEPTIDE EXPORT ATP-BINDING PROTEIN SKFE"/>
    <property type="match status" value="1"/>
</dbReference>
<evidence type="ECO:0000256" key="1">
    <source>
        <dbReference type="ARBA" id="ARBA00022741"/>
    </source>
</evidence>
<dbReference type="Pfam" id="PF00005">
    <property type="entry name" value="ABC_tran"/>
    <property type="match status" value="1"/>
</dbReference>
<evidence type="ECO:0000313" key="5">
    <source>
        <dbReference type="Proteomes" id="UP001180087"/>
    </source>
</evidence>
<dbReference type="SUPFAM" id="SSF52540">
    <property type="entry name" value="P-loop containing nucleoside triphosphate hydrolases"/>
    <property type="match status" value="1"/>
</dbReference>
<feature type="domain" description="ABC transporter" evidence="3">
    <location>
        <begin position="2"/>
        <end position="225"/>
    </location>
</feature>
<dbReference type="SMART" id="SM00382">
    <property type="entry name" value="AAA"/>
    <property type="match status" value="1"/>
</dbReference>
<dbReference type="InterPro" id="IPR003439">
    <property type="entry name" value="ABC_transporter-like_ATP-bd"/>
</dbReference>
<dbReference type="Gene3D" id="3.40.50.300">
    <property type="entry name" value="P-loop containing nucleotide triphosphate hydrolases"/>
    <property type="match status" value="1"/>
</dbReference>
<dbReference type="GO" id="GO:0005524">
    <property type="term" value="F:ATP binding"/>
    <property type="evidence" value="ECO:0007669"/>
    <property type="project" value="UniProtKB-KW"/>
</dbReference>
<keyword evidence="5" id="KW-1185">Reference proteome</keyword>
<name>A0ABY9KZC6_9BACI</name>
<reference evidence="4" key="1">
    <citation type="submission" date="2023-06" db="EMBL/GenBank/DDBJ databases">
        <title>A Treasure from Seagulls: Isolation and Description of Aciduricobacillus qingdaonensis gen. nov., sp. nov., a Rare Obligately Uric Acid-utilizing Member in the Family Bacillaceae.</title>
        <authorList>
            <person name="Liu W."/>
            <person name="Wang B."/>
        </authorList>
    </citation>
    <scope>NUCLEOTIDE SEQUENCE</scope>
    <source>
        <strain evidence="4">44XB</strain>
    </source>
</reference>
<keyword evidence="2 4" id="KW-0067">ATP-binding</keyword>
<dbReference type="PANTHER" id="PTHR43158:SF1">
    <property type="entry name" value="ABC TRANSPORTER, ATP-BINDING PROTEIN"/>
    <property type="match status" value="1"/>
</dbReference>
<protein>
    <submittedName>
        <fullName evidence="4">ABC transporter ATP-binding protein</fullName>
    </submittedName>
</protein>
<dbReference type="InterPro" id="IPR003593">
    <property type="entry name" value="AAA+_ATPase"/>
</dbReference>
<dbReference type="RefSeq" id="WP_348028493.1">
    <property type="nucleotide sequence ID" value="NZ_CP129113.1"/>
</dbReference>
<evidence type="ECO:0000256" key="2">
    <source>
        <dbReference type="ARBA" id="ARBA00022840"/>
    </source>
</evidence>
<dbReference type="Proteomes" id="UP001180087">
    <property type="component" value="Chromosome"/>
</dbReference>
<evidence type="ECO:0000313" key="4">
    <source>
        <dbReference type="EMBL" id="WLV24948.1"/>
    </source>
</evidence>
<sequence length="237" mass="26913">MIKLRNVNVAYGKRQVLNNVSLKVDRGKMIGLIGPNGSGKTTLLKLMAGLLQADSGYVELSGETVTRRTANKIAYMTDTDNFFPYFNARQIFEYYESQFSDFVMEKALDVAEFLSVPLEEKLKSLSKGNRGRLKIAATFGREADFYLLDEPFSGLDPMVRRQIAKGLIRYTDPEKQTIVMSTHEIQEAEPLFDELIVLSYGNVIATETVDGIRDRYNMDTTSWLVSLFEQKNKEEAF</sequence>
<dbReference type="EMBL" id="CP129113">
    <property type="protein sequence ID" value="WLV24948.1"/>
    <property type="molecule type" value="Genomic_DNA"/>
</dbReference>